<dbReference type="GO" id="GO:0051287">
    <property type="term" value="F:NAD binding"/>
    <property type="evidence" value="ECO:0007669"/>
    <property type="project" value="InterPro"/>
</dbReference>
<dbReference type="PIRSF" id="PIRSF500134">
    <property type="entry name" value="UDPglc_DH_bac"/>
    <property type="match status" value="1"/>
</dbReference>
<dbReference type="InterPro" id="IPR036291">
    <property type="entry name" value="NAD(P)-bd_dom_sf"/>
</dbReference>
<reference evidence="13 14" key="1">
    <citation type="submission" date="2018-08" db="EMBL/GenBank/DDBJ databases">
        <title>Recombination of ecologically and evolutionarily significant loci maintains genetic cohesion in the Pseudomonas syringae species complex.</title>
        <authorList>
            <person name="Dillon M."/>
            <person name="Thakur S."/>
            <person name="Almeida R.N.D."/>
            <person name="Weir B.S."/>
            <person name="Guttman D.S."/>
        </authorList>
    </citation>
    <scope>NUCLEOTIDE SEQUENCE [LARGE SCALE GENOMIC DNA]</scope>
    <source>
        <strain evidence="13 14">ICMP 11935</strain>
    </source>
</reference>
<comment type="caution">
    <text evidence="13">The sequence shown here is derived from an EMBL/GenBank/DDBJ whole genome shotgun (WGS) entry which is preliminary data.</text>
</comment>
<feature type="binding site" evidence="11">
    <location>
        <position position="35"/>
    </location>
    <ligand>
        <name>NAD(+)</name>
        <dbReference type="ChEBI" id="CHEBI:57540"/>
    </ligand>
</feature>
<comment type="catalytic activity">
    <reaction evidence="7 8">
        <text>UDP-alpha-D-glucose + 2 NAD(+) + H2O = UDP-alpha-D-glucuronate + 2 NADH + 3 H(+)</text>
        <dbReference type="Rhea" id="RHEA:23596"/>
        <dbReference type="ChEBI" id="CHEBI:15377"/>
        <dbReference type="ChEBI" id="CHEBI:15378"/>
        <dbReference type="ChEBI" id="CHEBI:57540"/>
        <dbReference type="ChEBI" id="CHEBI:57945"/>
        <dbReference type="ChEBI" id="CHEBI:58052"/>
        <dbReference type="ChEBI" id="CHEBI:58885"/>
        <dbReference type="EC" id="1.1.1.22"/>
    </reaction>
</comment>
<dbReference type="GO" id="GO:0006065">
    <property type="term" value="P:UDP-glucuronate biosynthetic process"/>
    <property type="evidence" value="ECO:0007669"/>
    <property type="project" value="UniProtKB-UniPathway"/>
</dbReference>
<dbReference type="AlphaFoldDB" id="A0A3M5WH92"/>
<dbReference type="SUPFAM" id="SSF48179">
    <property type="entry name" value="6-phosphogluconate dehydrogenase C-terminal domain-like"/>
    <property type="match status" value="1"/>
</dbReference>
<evidence type="ECO:0000256" key="10">
    <source>
        <dbReference type="PIRSR" id="PIRSR500134-2"/>
    </source>
</evidence>
<name>A0A3M5WH92_PSEAP</name>
<evidence type="ECO:0000256" key="6">
    <source>
        <dbReference type="ARBA" id="ARBA00023027"/>
    </source>
</evidence>
<evidence type="ECO:0000256" key="7">
    <source>
        <dbReference type="ARBA" id="ARBA00047473"/>
    </source>
</evidence>
<keyword evidence="6 8" id="KW-0520">NAD</keyword>
<feature type="binding site" evidence="10">
    <location>
        <begin position="258"/>
        <end position="262"/>
    </location>
    <ligand>
        <name>substrate</name>
    </ligand>
</feature>
<dbReference type="GO" id="GO:0003979">
    <property type="term" value="F:UDP-glucose 6-dehydrogenase activity"/>
    <property type="evidence" value="ECO:0007669"/>
    <property type="project" value="UniProtKB-EC"/>
</dbReference>
<evidence type="ECO:0000256" key="5">
    <source>
        <dbReference type="ARBA" id="ARBA00023002"/>
    </source>
</evidence>
<dbReference type="Pfam" id="PF03720">
    <property type="entry name" value="UDPG_MGDP_dh_C"/>
    <property type="match status" value="1"/>
</dbReference>
<dbReference type="InterPro" id="IPR014027">
    <property type="entry name" value="UDP-Glc/GDP-Man_DH_C"/>
</dbReference>
<evidence type="ECO:0000256" key="9">
    <source>
        <dbReference type="PIRSR" id="PIRSR500134-1"/>
    </source>
</evidence>
<dbReference type="PANTHER" id="PTHR43750">
    <property type="entry name" value="UDP-GLUCOSE 6-DEHYDROGENASE TUAD"/>
    <property type="match status" value="1"/>
</dbReference>
<dbReference type="InterPro" id="IPR028357">
    <property type="entry name" value="UDPglc_DH_bac"/>
</dbReference>
<keyword evidence="5 8" id="KW-0560">Oxidoreductase</keyword>
<feature type="binding site" evidence="10">
    <location>
        <begin position="155"/>
        <end position="158"/>
    </location>
    <ligand>
        <name>substrate</name>
    </ligand>
</feature>
<dbReference type="EMBL" id="RBUF01000637">
    <property type="protein sequence ID" value="RMU68923.1"/>
    <property type="molecule type" value="Genomic_DNA"/>
</dbReference>
<feature type="active site" description="Nucleophile" evidence="9">
    <location>
        <position position="269"/>
    </location>
</feature>
<gene>
    <name evidence="13" type="ORF">ALP24_00053</name>
</gene>
<dbReference type="InterPro" id="IPR008927">
    <property type="entry name" value="6-PGluconate_DH-like_C_sf"/>
</dbReference>
<comment type="similarity">
    <text evidence="2 8">Belongs to the UDP-glucose/GDP-mannose dehydrogenase family.</text>
</comment>
<dbReference type="PIRSF" id="PIRSF000124">
    <property type="entry name" value="UDPglc_GDPman_dh"/>
    <property type="match status" value="1"/>
</dbReference>
<evidence type="ECO:0000256" key="4">
    <source>
        <dbReference type="ARBA" id="ARBA00015132"/>
    </source>
</evidence>
<dbReference type="EC" id="1.1.1.22" evidence="3 8"/>
<accession>A0A3M5WH92</accession>
<dbReference type="Pfam" id="PF03721">
    <property type="entry name" value="UDPG_MGDP_dh_N"/>
    <property type="match status" value="1"/>
</dbReference>
<dbReference type="InterPro" id="IPR017476">
    <property type="entry name" value="UDP-Glc/GDP-Man"/>
</dbReference>
<proteinExistence type="inferred from homology"/>
<feature type="binding site" evidence="11">
    <location>
        <position position="336"/>
    </location>
    <ligand>
        <name>NAD(+)</name>
        <dbReference type="ChEBI" id="CHEBI:57540"/>
    </ligand>
</feature>
<dbReference type="GO" id="GO:0000271">
    <property type="term" value="P:polysaccharide biosynthetic process"/>
    <property type="evidence" value="ECO:0007669"/>
    <property type="project" value="InterPro"/>
</dbReference>
<dbReference type="InterPro" id="IPR036220">
    <property type="entry name" value="UDP-Glc/GDP-Man_DH_C_sf"/>
</dbReference>
<evidence type="ECO:0000256" key="11">
    <source>
        <dbReference type="PIRSR" id="PIRSR500134-3"/>
    </source>
</evidence>
<dbReference type="UniPathway" id="UPA00038">
    <property type="reaction ID" value="UER00491"/>
</dbReference>
<dbReference type="PANTHER" id="PTHR43750:SF3">
    <property type="entry name" value="UDP-GLUCOSE 6-DEHYDROGENASE TUAD"/>
    <property type="match status" value="1"/>
</dbReference>
<evidence type="ECO:0000256" key="8">
    <source>
        <dbReference type="PIRNR" id="PIRNR000124"/>
    </source>
</evidence>
<sequence>MKVSIIGSGYVGLVTAVCLAHIGHDVLCFDHDADKINTLKRGISPLYEPDLQTLILQSVAQKKLQFTLNAELAATHANLIFLTVGTPGAKGGEVDLEQVYSAVERVGNFIDRYTVIVNKSTVPVGTAEKIEQLIGQSLAARNMSVDFAVISNPEFLREGSAIADFLKPDRILMGAGNKPNDERAVLLLTELYLPIANHTKLYRMTQRSAEFSKYAANAMLATRISFMNELANLADPLGVDIEDVRIAMGSDSRIGPDFLKAGTGYGGSCFPKDIKSLLSTAVKHKHRLRILESVEAVNDEQKSVLVYKLIKRFGSLEGRRFALWGLAFKAQTDDMREAPSRIVLSALVRAGAYVVAHDPAAMKVARQIISRDLSDDPAAWARVNFVDTPEDALNNADALVIMTEWDLYRTFDLSLLNNTMKTSVIFDGRNLFDPNDIRLQGIEYSCVGRTSNIAPSRKVSLLA</sequence>
<dbReference type="Pfam" id="PF00984">
    <property type="entry name" value="UDPG_MGDP_dh"/>
    <property type="match status" value="1"/>
</dbReference>
<evidence type="ECO:0000313" key="14">
    <source>
        <dbReference type="Proteomes" id="UP000274315"/>
    </source>
</evidence>
<dbReference type="InterPro" id="IPR001732">
    <property type="entry name" value="UDP-Glc/GDP-Man_DH_N"/>
</dbReference>
<feature type="binding site" evidence="11">
    <location>
        <position position="121"/>
    </location>
    <ligand>
        <name>NAD(+)</name>
        <dbReference type="ChEBI" id="CHEBI:57540"/>
    </ligand>
</feature>
<feature type="binding site" evidence="11">
    <location>
        <position position="158"/>
    </location>
    <ligand>
        <name>NAD(+)</name>
        <dbReference type="ChEBI" id="CHEBI:57540"/>
    </ligand>
</feature>
<evidence type="ECO:0000256" key="3">
    <source>
        <dbReference type="ARBA" id="ARBA00012954"/>
    </source>
</evidence>
<protein>
    <recommendedName>
        <fullName evidence="4 8">UDP-glucose 6-dehydrogenase</fullName>
        <ecNumber evidence="3 8">1.1.1.22</ecNumber>
    </recommendedName>
</protein>
<dbReference type="NCBIfam" id="TIGR03026">
    <property type="entry name" value="NDP-sugDHase"/>
    <property type="match status" value="1"/>
</dbReference>
<dbReference type="Gene3D" id="3.40.50.720">
    <property type="entry name" value="NAD(P)-binding Rossmann-like Domain"/>
    <property type="match status" value="2"/>
</dbReference>
<feature type="domain" description="UDP-glucose/GDP-mannose dehydrogenase C-terminal" evidence="12">
    <location>
        <begin position="322"/>
        <end position="434"/>
    </location>
</feature>
<dbReference type="Proteomes" id="UP000274315">
    <property type="component" value="Unassembled WGS sequence"/>
</dbReference>
<evidence type="ECO:0000313" key="13">
    <source>
        <dbReference type="EMBL" id="RMU68923.1"/>
    </source>
</evidence>
<feature type="binding site" evidence="10">
    <location>
        <position position="213"/>
    </location>
    <ligand>
        <name>substrate</name>
    </ligand>
</feature>
<evidence type="ECO:0000256" key="1">
    <source>
        <dbReference type="ARBA" id="ARBA00004701"/>
    </source>
</evidence>
<organism evidence="13 14">
    <name type="scientific">Pseudomonas syringae pv. aptata</name>
    <dbReference type="NCBI Taxonomy" id="83167"/>
    <lineage>
        <taxon>Bacteria</taxon>
        <taxon>Pseudomonadati</taxon>
        <taxon>Pseudomonadota</taxon>
        <taxon>Gammaproteobacteria</taxon>
        <taxon>Pseudomonadales</taxon>
        <taxon>Pseudomonadaceae</taxon>
        <taxon>Pseudomonas</taxon>
        <taxon>Pseudomonas syringae</taxon>
    </lineage>
</organism>
<evidence type="ECO:0000256" key="2">
    <source>
        <dbReference type="ARBA" id="ARBA00006601"/>
    </source>
</evidence>
<comment type="pathway">
    <text evidence="1">Nucleotide-sugar biosynthesis; UDP-alpha-D-glucuronate biosynthesis; UDP-alpha-D-glucuronate from UDP-alpha-D-glucose: step 1/1.</text>
</comment>
<dbReference type="SUPFAM" id="SSF51735">
    <property type="entry name" value="NAD(P)-binding Rossmann-fold domains"/>
    <property type="match status" value="1"/>
</dbReference>
<dbReference type="SUPFAM" id="SSF52413">
    <property type="entry name" value="UDP-glucose/GDP-mannose dehydrogenase C-terminal domain"/>
    <property type="match status" value="1"/>
</dbReference>
<dbReference type="InterPro" id="IPR014026">
    <property type="entry name" value="UDP-Glc/GDP-Man_DH_dimer"/>
</dbReference>
<feature type="binding site" evidence="10">
    <location>
        <position position="266"/>
    </location>
    <ligand>
        <name>substrate</name>
    </ligand>
</feature>
<dbReference type="Gene3D" id="1.20.5.100">
    <property type="entry name" value="Cytochrome c1, transmembrane anchor, C-terminal"/>
    <property type="match status" value="1"/>
</dbReference>
<evidence type="ECO:0000259" key="12">
    <source>
        <dbReference type="SMART" id="SM00984"/>
    </source>
</evidence>
<feature type="binding site" evidence="11">
    <location>
        <position position="86"/>
    </location>
    <ligand>
        <name>NAD(+)</name>
        <dbReference type="ChEBI" id="CHEBI:57540"/>
    </ligand>
</feature>
<feature type="binding site" evidence="11">
    <location>
        <position position="30"/>
    </location>
    <ligand>
        <name>NAD(+)</name>
        <dbReference type="ChEBI" id="CHEBI:57540"/>
    </ligand>
</feature>
<dbReference type="SMART" id="SM00984">
    <property type="entry name" value="UDPG_MGDP_dh_C"/>
    <property type="match status" value="1"/>
</dbReference>
<feature type="binding site" evidence="10">
    <location>
        <position position="329"/>
    </location>
    <ligand>
        <name>substrate</name>
    </ligand>
</feature>
<feature type="binding site" evidence="11">
    <location>
        <position position="272"/>
    </location>
    <ligand>
        <name>NAD(+)</name>
        <dbReference type="ChEBI" id="CHEBI:57540"/>
    </ligand>
</feature>